<gene>
    <name evidence="2" type="ORF">X975_12987</name>
</gene>
<dbReference type="SUPFAM" id="SSF81301">
    <property type="entry name" value="Nucleotidyltransferase"/>
    <property type="match status" value="1"/>
</dbReference>
<dbReference type="SUPFAM" id="SSF81631">
    <property type="entry name" value="PAP/OAS1 substrate-binding domain"/>
    <property type="match status" value="1"/>
</dbReference>
<dbReference type="Gene3D" id="1.10.1410.10">
    <property type="match status" value="1"/>
</dbReference>
<feature type="domain" description="Poly(A) RNA polymerase mitochondrial-like central palm" evidence="1">
    <location>
        <begin position="10"/>
        <end position="172"/>
    </location>
</feature>
<sequence>MEIRGCFNVSVKMKKLCDLLCLSAEDLKIRFAIREEVLKIISRFYPKCVVLIYGSTLNGYGFKGSDLDLLFLPHPEYCNTDSEIVTLPSPPTIAGLRQGFPYETFLKMDETCQLKFVTKVLRGRQQQFANIFFISARCPLINIVHRKFGLKCDVTCTNRLVVYNTELLRLYGEMDVRVKPLIMTIRCWAKSLGFIKKGGFTSYAINLLIVFFLQNVQPAILPSVQFLMKTAEFSCIIGGWECAFTTNLEKIPKSANRTELG</sequence>
<dbReference type="Pfam" id="PF22600">
    <property type="entry name" value="MTPAP-like_central"/>
    <property type="match status" value="1"/>
</dbReference>
<dbReference type="OMA" id="CPLINIV"/>
<dbReference type="Gene3D" id="3.30.460.10">
    <property type="entry name" value="Beta Polymerase, domain 2"/>
    <property type="match status" value="1"/>
</dbReference>
<proteinExistence type="predicted"/>
<dbReference type="PANTHER" id="PTHR12271:SF127">
    <property type="entry name" value="SPECKLE TARGETED PIP5K1A-REGULATED POLY(A) POLYMERASE"/>
    <property type="match status" value="1"/>
</dbReference>
<name>A0A087U594_STEMI</name>
<dbReference type="InterPro" id="IPR043519">
    <property type="entry name" value="NT_sf"/>
</dbReference>
<dbReference type="GO" id="GO:0031123">
    <property type="term" value="P:RNA 3'-end processing"/>
    <property type="evidence" value="ECO:0007669"/>
    <property type="project" value="TreeGrafter"/>
</dbReference>
<dbReference type="PANTHER" id="PTHR12271">
    <property type="entry name" value="POLY A POLYMERASE CID PAP -RELATED"/>
    <property type="match status" value="1"/>
</dbReference>
<dbReference type="CDD" id="cd05402">
    <property type="entry name" value="NT_PAP_TUTase"/>
    <property type="match status" value="1"/>
</dbReference>
<dbReference type="AlphaFoldDB" id="A0A087U594"/>
<protein>
    <submittedName>
        <fullName evidence="2">Poly(A) RNA polymerase, mitochondrial</fullName>
    </submittedName>
</protein>
<keyword evidence="3" id="KW-1185">Reference proteome</keyword>
<dbReference type="OrthoDB" id="407432at2759"/>
<dbReference type="GO" id="GO:1990817">
    <property type="term" value="F:poly(A) RNA polymerase activity"/>
    <property type="evidence" value="ECO:0007669"/>
    <property type="project" value="TreeGrafter"/>
</dbReference>
<reference evidence="2 3" key="1">
    <citation type="submission" date="2013-11" db="EMBL/GenBank/DDBJ databases">
        <title>Genome sequencing of Stegodyphus mimosarum.</title>
        <authorList>
            <person name="Bechsgaard J."/>
        </authorList>
    </citation>
    <scope>NUCLEOTIDE SEQUENCE [LARGE SCALE GENOMIC DNA]</scope>
</reference>
<dbReference type="EMBL" id="KK118240">
    <property type="protein sequence ID" value="KFM72533.1"/>
    <property type="molecule type" value="Genomic_DNA"/>
</dbReference>
<organism evidence="2 3">
    <name type="scientific">Stegodyphus mimosarum</name>
    <name type="common">African social velvet spider</name>
    <dbReference type="NCBI Taxonomy" id="407821"/>
    <lineage>
        <taxon>Eukaryota</taxon>
        <taxon>Metazoa</taxon>
        <taxon>Ecdysozoa</taxon>
        <taxon>Arthropoda</taxon>
        <taxon>Chelicerata</taxon>
        <taxon>Arachnida</taxon>
        <taxon>Araneae</taxon>
        <taxon>Araneomorphae</taxon>
        <taxon>Entelegynae</taxon>
        <taxon>Eresoidea</taxon>
        <taxon>Eresidae</taxon>
        <taxon>Stegodyphus</taxon>
    </lineage>
</organism>
<accession>A0A087U594</accession>
<dbReference type="InterPro" id="IPR054708">
    <property type="entry name" value="MTPAP-like_central"/>
</dbReference>
<dbReference type="Proteomes" id="UP000054359">
    <property type="component" value="Unassembled WGS sequence"/>
</dbReference>
<evidence type="ECO:0000259" key="1">
    <source>
        <dbReference type="Pfam" id="PF22600"/>
    </source>
</evidence>
<evidence type="ECO:0000313" key="3">
    <source>
        <dbReference type="Proteomes" id="UP000054359"/>
    </source>
</evidence>
<feature type="non-terminal residue" evidence="2">
    <location>
        <position position="261"/>
    </location>
</feature>
<dbReference type="STRING" id="407821.A0A087U594"/>
<evidence type="ECO:0000313" key="2">
    <source>
        <dbReference type="EMBL" id="KFM72533.1"/>
    </source>
</evidence>